<dbReference type="Proteomes" id="UP001595807">
    <property type="component" value="Unassembled WGS sequence"/>
</dbReference>
<dbReference type="InterPro" id="IPR000182">
    <property type="entry name" value="GNAT_dom"/>
</dbReference>
<keyword evidence="3" id="KW-1185">Reference proteome</keyword>
<accession>A0ABV8CVU0</accession>
<dbReference type="EMBL" id="JBHRZV010000046">
    <property type="protein sequence ID" value="MFC3928158.1"/>
    <property type="molecule type" value="Genomic_DNA"/>
</dbReference>
<comment type="caution">
    <text evidence="2">The sequence shown here is derived from an EMBL/GenBank/DDBJ whole genome shotgun (WGS) entry which is preliminary data.</text>
</comment>
<name>A0ABV8CVU0_9STRE</name>
<proteinExistence type="predicted"/>
<dbReference type="PANTHER" id="PTHR39173:SF1">
    <property type="entry name" value="ACETYLTRANSFERASE"/>
    <property type="match status" value="1"/>
</dbReference>
<dbReference type="SUPFAM" id="SSF55729">
    <property type="entry name" value="Acyl-CoA N-acyltransferases (Nat)"/>
    <property type="match status" value="1"/>
</dbReference>
<dbReference type="Pfam" id="PF00583">
    <property type="entry name" value="Acetyltransf_1"/>
    <property type="match status" value="1"/>
</dbReference>
<reference evidence="3" key="1">
    <citation type="journal article" date="2019" name="Int. J. Syst. Evol. Microbiol.">
        <title>The Global Catalogue of Microorganisms (GCM) 10K type strain sequencing project: providing services to taxonomists for standard genome sequencing and annotation.</title>
        <authorList>
            <consortium name="The Broad Institute Genomics Platform"/>
            <consortium name="The Broad Institute Genome Sequencing Center for Infectious Disease"/>
            <person name="Wu L."/>
            <person name="Ma J."/>
        </authorList>
    </citation>
    <scope>NUCLEOTIDE SEQUENCE [LARGE SCALE GENOMIC DNA]</scope>
    <source>
        <strain evidence="3">CCUG 67170</strain>
    </source>
</reference>
<dbReference type="PANTHER" id="PTHR39173">
    <property type="entry name" value="ACETYLTRANSFERASE"/>
    <property type="match status" value="1"/>
</dbReference>
<dbReference type="InterPro" id="IPR016181">
    <property type="entry name" value="Acyl_CoA_acyltransferase"/>
</dbReference>
<dbReference type="PROSITE" id="PS51186">
    <property type="entry name" value="GNAT"/>
    <property type="match status" value="1"/>
</dbReference>
<dbReference type="Gene3D" id="3.40.630.30">
    <property type="match status" value="1"/>
</dbReference>
<evidence type="ECO:0000259" key="1">
    <source>
        <dbReference type="PROSITE" id="PS51186"/>
    </source>
</evidence>
<evidence type="ECO:0000313" key="3">
    <source>
        <dbReference type="Proteomes" id="UP001595807"/>
    </source>
</evidence>
<feature type="domain" description="N-acetyltransferase" evidence="1">
    <location>
        <begin position="1"/>
        <end position="171"/>
    </location>
</feature>
<organism evidence="2 3">
    <name type="scientific">Streptococcus caprae</name>
    <dbReference type="NCBI Taxonomy" id="1640501"/>
    <lineage>
        <taxon>Bacteria</taxon>
        <taxon>Bacillati</taxon>
        <taxon>Bacillota</taxon>
        <taxon>Bacilli</taxon>
        <taxon>Lactobacillales</taxon>
        <taxon>Streptococcaceae</taxon>
        <taxon>Streptococcus</taxon>
    </lineage>
</organism>
<gene>
    <name evidence="2" type="ORF">ACFORF_06185</name>
</gene>
<dbReference type="CDD" id="cd04301">
    <property type="entry name" value="NAT_SF"/>
    <property type="match status" value="1"/>
</dbReference>
<evidence type="ECO:0000313" key="2">
    <source>
        <dbReference type="EMBL" id="MFC3928158.1"/>
    </source>
</evidence>
<dbReference type="RefSeq" id="WP_380426451.1">
    <property type="nucleotide sequence ID" value="NZ_JBHRZV010000046.1"/>
</dbReference>
<sequence>MDIRKIQLSDQAAYQRFEQAVLEDKNTNPFVEWWAVDDFEQFVANSDRSEVKKDQQTWSPFTRYFAFIEGEIAGFVICFWEIDHPDCLKLGHIGYLVAPNFRRQGIATTLIQFALQQYVQRGISTVLVVTDEINTPCRNLVEHLGGQLFRVETIDYFDKAMTAACYELSTEEP</sequence>
<protein>
    <submittedName>
        <fullName evidence="2">GNAT family N-acetyltransferase</fullName>
    </submittedName>
</protein>